<dbReference type="Pfam" id="PF18199">
    <property type="entry name" value="Dynein_C"/>
    <property type="match status" value="1"/>
</dbReference>
<dbReference type="InterPro" id="IPR004273">
    <property type="entry name" value="Dynein_heavy_D6_P-loop"/>
</dbReference>
<evidence type="ECO:0000259" key="3">
    <source>
        <dbReference type="Pfam" id="PF18199"/>
    </source>
</evidence>
<feature type="non-terminal residue" evidence="4">
    <location>
        <position position="1"/>
    </location>
</feature>
<evidence type="ECO:0000313" key="5">
    <source>
        <dbReference type="Proteomes" id="UP001642464"/>
    </source>
</evidence>
<dbReference type="InterPro" id="IPR041658">
    <property type="entry name" value="AAA_lid_11"/>
</dbReference>
<evidence type="ECO:0000259" key="2">
    <source>
        <dbReference type="Pfam" id="PF18198"/>
    </source>
</evidence>
<dbReference type="InterPro" id="IPR042219">
    <property type="entry name" value="AAA_lid_11_sf"/>
</dbReference>
<dbReference type="InterPro" id="IPR041228">
    <property type="entry name" value="Dynein_C"/>
</dbReference>
<dbReference type="Gene3D" id="3.40.50.300">
    <property type="entry name" value="P-loop containing nucleotide triphosphate hydrolases"/>
    <property type="match status" value="1"/>
</dbReference>
<dbReference type="InterPro" id="IPR043160">
    <property type="entry name" value="Dynein_C_barrel"/>
</dbReference>
<proteinExistence type="predicted"/>
<feature type="domain" description="Dynein heavy chain region D6 P-loop" evidence="1">
    <location>
        <begin position="183"/>
        <end position="295"/>
    </location>
</feature>
<reference evidence="4 5" key="1">
    <citation type="submission" date="2024-02" db="EMBL/GenBank/DDBJ databases">
        <authorList>
            <person name="Chen Y."/>
            <person name="Shah S."/>
            <person name="Dougan E. K."/>
            <person name="Thang M."/>
            <person name="Chan C."/>
        </authorList>
    </citation>
    <scope>NUCLEOTIDE SEQUENCE [LARGE SCALE GENOMIC DNA]</scope>
</reference>
<dbReference type="Pfam" id="PF18198">
    <property type="entry name" value="AAA_lid_11"/>
    <property type="match status" value="1"/>
</dbReference>
<dbReference type="EMBL" id="CAXAMM010038961">
    <property type="protein sequence ID" value="CAK9082443.1"/>
    <property type="molecule type" value="Genomic_DNA"/>
</dbReference>
<accession>A0ABP0Q3K0</accession>
<dbReference type="Gene3D" id="1.10.8.720">
    <property type="entry name" value="Region D6 of dynein motor"/>
    <property type="match status" value="1"/>
</dbReference>
<organism evidence="4 5">
    <name type="scientific">Durusdinium trenchii</name>
    <dbReference type="NCBI Taxonomy" id="1381693"/>
    <lineage>
        <taxon>Eukaryota</taxon>
        <taxon>Sar</taxon>
        <taxon>Alveolata</taxon>
        <taxon>Dinophyceae</taxon>
        <taxon>Suessiales</taxon>
        <taxon>Symbiodiniaceae</taxon>
        <taxon>Durusdinium</taxon>
    </lineage>
</organism>
<protein>
    <submittedName>
        <fullName evidence="4">Dynein axonemal heavy chain 7 (Axonemal beta dynein heavy chain 7) (Axonemal dynein heavy chain b) (Ciliary dynein heavy chain 7) (Dynein-like protein 7)</fullName>
    </submittedName>
</protein>
<feature type="domain" description="Dynein heavy chain C-terminal" evidence="3">
    <location>
        <begin position="473"/>
        <end position="785"/>
    </location>
</feature>
<dbReference type="Gene3D" id="1.20.1270.280">
    <property type="match status" value="1"/>
</dbReference>
<dbReference type="Pfam" id="PF03028">
    <property type="entry name" value="Dynein_heavy"/>
    <property type="match status" value="1"/>
</dbReference>
<dbReference type="PANTHER" id="PTHR22878:SF68">
    <property type="entry name" value="DYNEIN HEAVY CHAIN 6, AXONEMAL-LIKE"/>
    <property type="match status" value="1"/>
</dbReference>
<gene>
    <name evidence="4" type="ORF">SCF082_LOCUS39180</name>
</gene>
<keyword evidence="5" id="KW-1185">Reference proteome</keyword>
<dbReference type="InterPro" id="IPR026983">
    <property type="entry name" value="DHC"/>
</dbReference>
<name>A0ABP0Q3K0_9DINO</name>
<feature type="domain" description="Dynein heavy chain AAA lid" evidence="2">
    <location>
        <begin position="328"/>
        <end position="466"/>
    </location>
</feature>
<dbReference type="Gene3D" id="3.10.490.20">
    <property type="match status" value="1"/>
</dbReference>
<comment type="caution">
    <text evidence="4">The sequence shown here is derived from an EMBL/GenBank/DDBJ whole genome shotgun (WGS) entry which is preliminary data.</text>
</comment>
<evidence type="ECO:0000313" key="4">
    <source>
        <dbReference type="EMBL" id="CAK9082443.1"/>
    </source>
</evidence>
<sequence length="789" mass="89100">RFIFLNICRGLFEDHKLMFSFLITCQILRNEVHSEFMKKRPITVTEWLFFLRSTEAGKGILTAEENPIACPAWIEKAAWTKLDVLERLTAHNGEKSYVGLKEAMAQGGDWEAFCRSDDMQQRAFPKPWDTKLSAFEKALVVKSLRENFLNMVARNVVLEELGQLFIESPPFNLASCYADSVATMPLIFVLSAGADPTEYLLTLAAEKGYTEKLHFISLGQGQGPKAEALIKLGWDTGDWVCLQNCHLADSWMPRLEAIQESQDPEKINEDYRLWLTSMPSPKFPVPVLQSGIKITNEPPKGLRANLGRTYQDIAEDVFEGCPSKPFEFKKLLFGLAFFHAVILERRKFGPIGWNIPYEWMDSDFQVSREQVRMYLVSQPDVPWITLRYIIAEVNYGGRVTDDKDVRLISAVLKGYFSEGILEKGFKFAGLDAYWVPDEGCLQETRDYLKSLPMDEDPRIFGLHPNALITAQFNQARKFLDTVVSVQPRISSGGSGKKPETIVAEMAQDFLQTIPDAAKSKLAHAETYKKTPQGGIVSVGVFHSQEYARIETLIKVVKASLVMLGKAIKGTVLMSAELEGMFNAFQEQKVPGNWGKVAYPCLKPLNAWIADFIARINFLVKWLLEGPPLSYWISCFFFPQGFMTAALQLHARKTKIPIDTLEFFSEVTEVQDSTTLQKQPENGVQIHGLFLQGCGWDISKGLLKESDKDILFLEMPVIHLEPLSTTETAKNISEGNLYMCPIYKTSERKGTLSTTGHSTNFVKYFPLRQDQADTAHWVARGVAMLCMLDD</sequence>
<evidence type="ECO:0000259" key="1">
    <source>
        <dbReference type="Pfam" id="PF03028"/>
    </source>
</evidence>
<dbReference type="Proteomes" id="UP001642464">
    <property type="component" value="Unassembled WGS sequence"/>
</dbReference>
<dbReference type="InterPro" id="IPR027417">
    <property type="entry name" value="P-loop_NTPase"/>
</dbReference>
<dbReference type="PANTHER" id="PTHR22878">
    <property type="entry name" value="DYNEIN HEAVY CHAIN 6, AXONEMAL-LIKE-RELATED"/>
    <property type="match status" value="1"/>
</dbReference>